<dbReference type="EMBL" id="JAMFMA010000001">
    <property type="protein sequence ID" value="MCL6272768.1"/>
    <property type="molecule type" value="Genomic_DNA"/>
</dbReference>
<feature type="chain" id="PRO_5047017991" description="Adhesin domain-containing protein" evidence="2">
    <location>
        <begin position="24"/>
        <end position="495"/>
    </location>
</feature>
<feature type="coiled-coil region" evidence="1">
    <location>
        <begin position="184"/>
        <end position="264"/>
    </location>
</feature>
<dbReference type="RefSeq" id="WP_249655953.1">
    <property type="nucleotide sequence ID" value="NZ_JAMFMA010000001.1"/>
</dbReference>
<protein>
    <recommendedName>
        <fullName evidence="5">Adhesin domain-containing protein</fullName>
    </recommendedName>
</protein>
<proteinExistence type="predicted"/>
<keyword evidence="2" id="KW-0732">Signal</keyword>
<dbReference type="Proteomes" id="UP001203607">
    <property type="component" value="Unassembled WGS sequence"/>
</dbReference>
<accession>A0ABT0PN34</accession>
<evidence type="ECO:0000313" key="4">
    <source>
        <dbReference type="Proteomes" id="UP001203607"/>
    </source>
</evidence>
<evidence type="ECO:0000313" key="3">
    <source>
        <dbReference type="EMBL" id="MCL6272768.1"/>
    </source>
</evidence>
<keyword evidence="1" id="KW-0175">Coiled coil</keyword>
<organism evidence="3 4">
    <name type="scientific">Flagellimonas spongiicola</name>
    <dbReference type="NCBI Taxonomy" id="2942208"/>
    <lineage>
        <taxon>Bacteria</taxon>
        <taxon>Pseudomonadati</taxon>
        <taxon>Bacteroidota</taxon>
        <taxon>Flavobacteriia</taxon>
        <taxon>Flavobacteriales</taxon>
        <taxon>Flavobacteriaceae</taxon>
        <taxon>Flagellimonas</taxon>
    </lineage>
</organism>
<feature type="signal peptide" evidence="2">
    <location>
        <begin position="1"/>
        <end position="23"/>
    </location>
</feature>
<evidence type="ECO:0008006" key="5">
    <source>
        <dbReference type="Google" id="ProtNLM"/>
    </source>
</evidence>
<evidence type="ECO:0000256" key="2">
    <source>
        <dbReference type="SAM" id="SignalP"/>
    </source>
</evidence>
<sequence>MNRNNQILFSVLLMGLVGFSTMAQEKRKTYKETFNVGDETVLNIDTKHADIEFQTWDKSEVEITAIVELKGATDEEAETYFERDAFKIMGNSKEIQVTTSGSDFGVLAPGALSFGDIDIVIPEAPFVEPLFEELEIPELPEVMVIPELPPLPPIPSIDFDYDAYKKDSDKYMKEWQKKFQKNFDGEYQKQLEEWSENIEKMAEERKAEREAMLEEREAMIEEREAMREEVKAAREEARELMREQRKLEREQLQLEREKDRKTRVVSRSIRISNGDDSNIFYYSNDDGEAKEYKVKKSIKIKMPKSVKLKMNVRHGEVKLSANTKNIKASLSHSSLLASIIDGDHTEIRASYSPVVVQQWNYGQLKTDFSDKVDLKEVRELKLDAVSSHVTIDKLMNKVFATSNLGALQINTVSNNFSNIDISVKNGEVGLNVPTVPFTIYVNEAHSELELPDLLTVESTEDYNGKVYKGYHKSKTADKSITINAKYSEVAVKEQG</sequence>
<comment type="caution">
    <text evidence="3">The sequence shown here is derived from an EMBL/GenBank/DDBJ whole genome shotgun (WGS) entry which is preliminary data.</text>
</comment>
<name>A0ABT0PN34_9FLAO</name>
<gene>
    <name evidence="3" type="ORF">M3P19_02045</name>
</gene>
<reference evidence="3 4" key="1">
    <citation type="submission" date="2022-05" db="EMBL/GenBank/DDBJ databases">
        <authorList>
            <person name="Park J.-S."/>
        </authorList>
    </citation>
    <scope>NUCLEOTIDE SEQUENCE [LARGE SCALE GENOMIC DNA]</scope>
    <source>
        <strain evidence="3 4">2012CJ35-5</strain>
    </source>
</reference>
<keyword evidence="4" id="KW-1185">Reference proteome</keyword>
<evidence type="ECO:0000256" key="1">
    <source>
        <dbReference type="SAM" id="Coils"/>
    </source>
</evidence>